<organism evidence="2 3">
    <name type="scientific">Heterodera schachtii</name>
    <name type="common">Sugarbeet cyst nematode worm</name>
    <name type="synonym">Tylenchus schachtii</name>
    <dbReference type="NCBI Taxonomy" id="97005"/>
    <lineage>
        <taxon>Eukaryota</taxon>
        <taxon>Metazoa</taxon>
        <taxon>Ecdysozoa</taxon>
        <taxon>Nematoda</taxon>
        <taxon>Chromadorea</taxon>
        <taxon>Rhabditida</taxon>
        <taxon>Tylenchina</taxon>
        <taxon>Tylenchomorpha</taxon>
        <taxon>Tylenchoidea</taxon>
        <taxon>Heteroderidae</taxon>
        <taxon>Heteroderinae</taxon>
        <taxon>Heterodera</taxon>
    </lineage>
</organism>
<accession>A0ABD2HU23</accession>
<feature type="region of interest" description="Disordered" evidence="1">
    <location>
        <begin position="147"/>
        <end position="198"/>
    </location>
</feature>
<dbReference type="Proteomes" id="UP001620645">
    <property type="component" value="Unassembled WGS sequence"/>
</dbReference>
<proteinExistence type="predicted"/>
<protein>
    <submittedName>
        <fullName evidence="2">Uncharacterized protein</fullName>
    </submittedName>
</protein>
<sequence length="198" mass="22040">MEGKDKKYICTYTFEHVPLVVLTKNGEAACVNYSEIEEEKKKMAKRNAIKGREQNAKIEGTSKMNAIMGIENERNAIMGTEVEQNAIMGNEIEQNAKMGTEIEQNAIIGTDIEQNAIMGTEIEQNAIMGTEIEQNAKMGTEIERNAIMGGTSEKKILSEEEAESNKGKNAKVGEKKKKKGAAQKGIERVKNWVNKRKE</sequence>
<evidence type="ECO:0000313" key="2">
    <source>
        <dbReference type="EMBL" id="KAL3068160.1"/>
    </source>
</evidence>
<reference evidence="2 3" key="1">
    <citation type="submission" date="2024-10" db="EMBL/GenBank/DDBJ databases">
        <authorList>
            <person name="Kim D."/>
        </authorList>
    </citation>
    <scope>NUCLEOTIDE SEQUENCE [LARGE SCALE GENOMIC DNA]</scope>
    <source>
        <strain evidence="2">Taebaek</strain>
    </source>
</reference>
<name>A0ABD2HU23_HETSC</name>
<feature type="compositionally biased region" description="Basic and acidic residues" evidence="1">
    <location>
        <begin position="152"/>
        <end position="166"/>
    </location>
</feature>
<evidence type="ECO:0000256" key="1">
    <source>
        <dbReference type="SAM" id="MobiDB-lite"/>
    </source>
</evidence>
<comment type="caution">
    <text evidence="2">The sequence shown here is derived from an EMBL/GenBank/DDBJ whole genome shotgun (WGS) entry which is preliminary data.</text>
</comment>
<dbReference type="AlphaFoldDB" id="A0ABD2HU23"/>
<keyword evidence="3" id="KW-1185">Reference proteome</keyword>
<dbReference type="EMBL" id="JBICCN010000453">
    <property type="protein sequence ID" value="KAL3068160.1"/>
    <property type="molecule type" value="Genomic_DNA"/>
</dbReference>
<evidence type="ECO:0000313" key="3">
    <source>
        <dbReference type="Proteomes" id="UP001620645"/>
    </source>
</evidence>
<gene>
    <name evidence="2" type="ORF">niasHS_015763</name>
</gene>